<evidence type="ECO:0000313" key="2">
    <source>
        <dbReference type="Proteomes" id="UP000308600"/>
    </source>
</evidence>
<proteinExistence type="predicted"/>
<accession>A0ACD3ARC3</accession>
<evidence type="ECO:0000313" key="1">
    <source>
        <dbReference type="EMBL" id="TFK68271.1"/>
    </source>
</evidence>
<gene>
    <name evidence="1" type="ORF">BDN72DRAFT_841936</name>
</gene>
<organism evidence="1 2">
    <name type="scientific">Pluteus cervinus</name>
    <dbReference type="NCBI Taxonomy" id="181527"/>
    <lineage>
        <taxon>Eukaryota</taxon>
        <taxon>Fungi</taxon>
        <taxon>Dikarya</taxon>
        <taxon>Basidiomycota</taxon>
        <taxon>Agaricomycotina</taxon>
        <taxon>Agaricomycetes</taxon>
        <taxon>Agaricomycetidae</taxon>
        <taxon>Agaricales</taxon>
        <taxon>Pluteineae</taxon>
        <taxon>Pluteaceae</taxon>
        <taxon>Pluteus</taxon>
    </lineage>
</organism>
<reference evidence="1 2" key="1">
    <citation type="journal article" date="2019" name="Nat. Ecol. Evol.">
        <title>Megaphylogeny resolves global patterns of mushroom evolution.</title>
        <authorList>
            <person name="Varga T."/>
            <person name="Krizsan K."/>
            <person name="Foldi C."/>
            <person name="Dima B."/>
            <person name="Sanchez-Garcia M."/>
            <person name="Sanchez-Ramirez S."/>
            <person name="Szollosi G.J."/>
            <person name="Szarkandi J.G."/>
            <person name="Papp V."/>
            <person name="Albert L."/>
            <person name="Andreopoulos W."/>
            <person name="Angelini C."/>
            <person name="Antonin V."/>
            <person name="Barry K.W."/>
            <person name="Bougher N.L."/>
            <person name="Buchanan P."/>
            <person name="Buyck B."/>
            <person name="Bense V."/>
            <person name="Catcheside P."/>
            <person name="Chovatia M."/>
            <person name="Cooper J."/>
            <person name="Damon W."/>
            <person name="Desjardin D."/>
            <person name="Finy P."/>
            <person name="Geml J."/>
            <person name="Haridas S."/>
            <person name="Hughes K."/>
            <person name="Justo A."/>
            <person name="Karasinski D."/>
            <person name="Kautmanova I."/>
            <person name="Kiss B."/>
            <person name="Kocsube S."/>
            <person name="Kotiranta H."/>
            <person name="LaButti K.M."/>
            <person name="Lechner B.E."/>
            <person name="Liimatainen K."/>
            <person name="Lipzen A."/>
            <person name="Lukacs Z."/>
            <person name="Mihaltcheva S."/>
            <person name="Morgado L.N."/>
            <person name="Niskanen T."/>
            <person name="Noordeloos M.E."/>
            <person name="Ohm R.A."/>
            <person name="Ortiz-Santana B."/>
            <person name="Ovrebo C."/>
            <person name="Racz N."/>
            <person name="Riley R."/>
            <person name="Savchenko A."/>
            <person name="Shiryaev A."/>
            <person name="Soop K."/>
            <person name="Spirin V."/>
            <person name="Szebenyi C."/>
            <person name="Tomsovsky M."/>
            <person name="Tulloss R.E."/>
            <person name="Uehling J."/>
            <person name="Grigoriev I.V."/>
            <person name="Vagvolgyi C."/>
            <person name="Papp T."/>
            <person name="Martin F.M."/>
            <person name="Miettinen O."/>
            <person name="Hibbett D.S."/>
            <person name="Nagy L.G."/>
        </authorList>
    </citation>
    <scope>NUCLEOTIDE SEQUENCE [LARGE SCALE GENOMIC DNA]</scope>
    <source>
        <strain evidence="1 2">NL-1719</strain>
    </source>
</reference>
<keyword evidence="2" id="KW-1185">Reference proteome</keyword>
<dbReference type="Proteomes" id="UP000308600">
    <property type="component" value="Unassembled WGS sequence"/>
</dbReference>
<name>A0ACD3ARC3_9AGAR</name>
<sequence>MDVPPPSEAQDSALATITDLPNEILLRILGDLDDRTLYNHISLGRSLHGCALHILFERRLSDLKIGRLWLNGHAPYLLPALHGALSLPDLPHFFIWFDEDPGRLLTEIRILTDLVSRFTRNETMHISLNRVSEKRRTPYDTGYPSAITNMKDVTRALQGLLDAGLEKGCRTINLDTGPGFKILCNRAQVTPVPQFYRPTTVAAIAPVWSTPPPKKRKRTFSQVIAGLFKPHHHPQPVDTIPTPEAATEAETQPASQPEPLPKEPEKPLEPPPPPFPVKREWHSKAMMGGTLTLSTDVVFEPMWTDWTLCLLNQTRLSTIQLHTSHFSKNALRDVFPKIQIPHLTAFEISGDNVFHDDLAPFLKRHSDTLTRLKLDIRGPERRLSYFPPGSEPPLVTDFDLPKLETLALTPHVVEWFLETISASRVTTFQRALAKIDHIDLTLSVYMSSADHFSKIDEALRAIAKFTAAEWPKIDVNSDNSDYTWFSHIVIDTSGFATLSYTEWFKLHAENPRTSAFTSLTTLRQLHIYNSSGNSSFSDKELDILPGFLALFKKLNQFGVAAAEMEKVKKRKPEYWKRIWRACPTLRMLSFHWSSTFRMGDLVNGQFISTSS</sequence>
<protein>
    <submittedName>
        <fullName evidence="1">Uncharacterized protein</fullName>
    </submittedName>
</protein>
<dbReference type="EMBL" id="ML208355">
    <property type="protein sequence ID" value="TFK68271.1"/>
    <property type="molecule type" value="Genomic_DNA"/>
</dbReference>